<protein>
    <submittedName>
        <fullName evidence="2">Uncharacterized protein</fullName>
    </submittedName>
</protein>
<dbReference type="EMBL" id="JAPYYP010000001">
    <property type="protein sequence ID" value="MDA5106894.1"/>
    <property type="molecule type" value="Genomic_DNA"/>
</dbReference>
<evidence type="ECO:0000313" key="2">
    <source>
        <dbReference type="EMBL" id="MDA5106894.1"/>
    </source>
</evidence>
<proteinExistence type="predicted"/>
<sequence>MANDFNERYRRFSRRVEKGIIALIAISFIMLTFGELLIELEPVRAFFVETHRLEGVPGQP</sequence>
<comment type="caution">
    <text evidence="2">The sequence shown here is derived from an EMBL/GenBank/DDBJ whole genome shotgun (WGS) entry which is preliminary data.</text>
</comment>
<dbReference type="AlphaFoldDB" id="A0A9X3Z1T3"/>
<keyword evidence="1" id="KW-0472">Membrane</keyword>
<accession>A0A9X3Z1T3</accession>
<keyword evidence="3" id="KW-1185">Reference proteome</keyword>
<reference evidence="2" key="1">
    <citation type="submission" date="2022-12" db="EMBL/GenBank/DDBJ databases">
        <title>Draft genome sequence of the thermophilic strain Brevibacillus thermoruber HT42, isolated from Los Humeros, Puebla, Mexico, with biotechnological potential.</title>
        <authorList>
            <person name="Lara Sanchez J."/>
            <person name="Solis Palacios R."/>
            <person name="Bustos Baena A.S."/>
            <person name="Ruz Baez A.E."/>
            <person name="Espinosa Luna G."/>
            <person name="Oliart Ros R.M."/>
        </authorList>
    </citation>
    <scope>NUCLEOTIDE SEQUENCE</scope>
    <source>
        <strain evidence="2">HT42</strain>
    </source>
</reference>
<name>A0A9X3Z1T3_9BACL</name>
<dbReference type="Proteomes" id="UP001151071">
    <property type="component" value="Unassembled WGS sequence"/>
</dbReference>
<evidence type="ECO:0000313" key="3">
    <source>
        <dbReference type="Proteomes" id="UP001151071"/>
    </source>
</evidence>
<evidence type="ECO:0000256" key="1">
    <source>
        <dbReference type="SAM" id="Phobius"/>
    </source>
</evidence>
<gene>
    <name evidence="2" type="ORF">O3V59_00830</name>
</gene>
<keyword evidence="1" id="KW-1133">Transmembrane helix</keyword>
<feature type="transmembrane region" description="Helical" evidence="1">
    <location>
        <begin position="20"/>
        <end position="38"/>
    </location>
</feature>
<keyword evidence="1" id="KW-0812">Transmembrane</keyword>
<organism evidence="2 3">
    <name type="scientific">Brevibacillus thermoruber</name>
    <dbReference type="NCBI Taxonomy" id="33942"/>
    <lineage>
        <taxon>Bacteria</taxon>
        <taxon>Bacillati</taxon>
        <taxon>Bacillota</taxon>
        <taxon>Bacilli</taxon>
        <taxon>Bacillales</taxon>
        <taxon>Paenibacillaceae</taxon>
        <taxon>Brevibacillus</taxon>
    </lineage>
</organism>
<dbReference type="RefSeq" id="WP_029099577.1">
    <property type="nucleotide sequence ID" value="NZ_JAPYYP010000001.1"/>
</dbReference>